<gene>
    <name evidence="3" type="ORF">AWB77_03147</name>
</gene>
<evidence type="ECO:0000256" key="1">
    <source>
        <dbReference type="SAM" id="Coils"/>
    </source>
</evidence>
<dbReference type="SUPFAM" id="SSF52540">
    <property type="entry name" value="P-loop containing nucleoside triphosphate hydrolases"/>
    <property type="match status" value="1"/>
</dbReference>
<protein>
    <submittedName>
        <fullName evidence="3">AAA domain protein</fullName>
    </submittedName>
</protein>
<keyword evidence="4" id="KW-1185">Reference proteome</keyword>
<dbReference type="InterPro" id="IPR038734">
    <property type="entry name" value="YhaN_AAA"/>
</dbReference>
<evidence type="ECO:0000313" key="3">
    <source>
        <dbReference type="EMBL" id="SAK72503.1"/>
    </source>
</evidence>
<dbReference type="InterPro" id="IPR027417">
    <property type="entry name" value="P-loop_NTPase"/>
</dbReference>
<keyword evidence="1" id="KW-0175">Coiled coil</keyword>
<organism evidence="3 4">
    <name type="scientific">Caballeronia fortuita</name>
    <dbReference type="NCBI Taxonomy" id="1777138"/>
    <lineage>
        <taxon>Bacteria</taxon>
        <taxon>Pseudomonadati</taxon>
        <taxon>Pseudomonadota</taxon>
        <taxon>Betaproteobacteria</taxon>
        <taxon>Burkholderiales</taxon>
        <taxon>Burkholderiaceae</taxon>
        <taxon>Caballeronia</taxon>
    </lineage>
</organism>
<dbReference type="Proteomes" id="UP000054903">
    <property type="component" value="Unassembled WGS sequence"/>
</dbReference>
<dbReference type="PANTHER" id="PTHR41259:SF1">
    <property type="entry name" value="DOUBLE-STRAND BREAK REPAIR RAD50 ATPASE, PUTATIVE-RELATED"/>
    <property type="match status" value="1"/>
</dbReference>
<dbReference type="PANTHER" id="PTHR41259">
    <property type="entry name" value="DOUBLE-STRAND BREAK REPAIR RAD50 ATPASE, PUTATIVE-RELATED"/>
    <property type="match status" value="1"/>
</dbReference>
<dbReference type="RefSeq" id="WP_061135341.1">
    <property type="nucleotide sequence ID" value="NZ_FCNX02000007.1"/>
</dbReference>
<dbReference type="OrthoDB" id="9764467at2"/>
<feature type="domain" description="YhaN AAA" evidence="2">
    <location>
        <begin position="1"/>
        <end position="213"/>
    </location>
</feature>
<comment type="caution">
    <text evidence="3">The sequence shown here is derived from an EMBL/GenBank/DDBJ whole genome shotgun (WGS) entry which is preliminary data.</text>
</comment>
<accession>A0A158BR22</accession>
<feature type="coiled-coil region" evidence="1">
    <location>
        <begin position="288"/>
        <end position="348"/>
    </location>
</feature>
<name>A0A158BR22_9BURK</name>
<proteinExistence type="predicted"/>
<sequence>MRIGRLELIRYGKFTDHDVDFPAAEHDFHFVVGPNEAGKSTIKNAISELLFGMPHSSPLAFVHPQSELRLGAMIEAGRQAGGEAGGETFAFHRTKSRKASLCAPNGDALPPDALAAFLGAADKSFFEQMYCLNHEALRRGGEAILDASSDVGQVLFQSAAGIASLGDVRQRLAEEAESLWAKRKQGCTYNINRKQYDEATDELKAASVRTAKWTRAHAAVDEAEEKSREQDARRAALEAQRGKLERVRRVAPYLNVWREKAAQLRELGDVVDLPANAEATLHDALKRLAAAQSALDVHAKSAEQLQSELSAIRIDDALLAAQSRIRALEATRQRASSHASDIARLEQEVALRLSQIAQDAAQLGWPQNEEQTRRAMPGTLALQTVTSLMFERGELELAARNAQQAADAAATHVDTLNAKLAAIASGEVSPGLRTALRAAQKYRDTAAARQRLDDAKRDAQQSLDAGMASLGRWSRPLAELKSMTLPAAERIAAMRAERQELASRVMLAVDRAKEARDTLHATRAEFDDLVDTHDVVTGDRVQDARASRDAAWHAIKSGEIALDEGASGFETALHAADGLADRQLGSVGHATRLAALKRRIANEESTLARRADNVREAESALTTFDDAWRALAVQSQIADMSLDDAPAWIASRDRTLAAAQTLDARADEHARESADAAARRDELARHLDLPNHANSNADLDALCDLAEAKIAAIDEAAVTRRNVSAQLDEAQAGRVARQGAAKAAHEAFGRWQREWSAALAKAGLSSAADSQAAAEAAIDIVKKIGDQLTQIDAIRTGQIDSMRATLDALGADASQIARELDASLAALDANAIATELSARLDRACGAHAELERLKKEHASASEHVGRARADVEDAKATLRPLYDLARVDTPDALQALIAQSQKKRELSDAVDDARAALIKGGDGLTLDDLVAEVEGTDMPNVPAELSRIGAALSESVKIASETATALDAARRELEAISGEANAARAEAKRQEALAAMADAAERFVKVETASTLLKWAIDRYRERRQGPMLSRASTIFSTLTLGTFSRLVVDYDRQPMALSAIRASGEHVDIAGMSEGTRDQLYLALRLAALEEHGEKASALPFVADDLFINFDDGRARAGLRVLAQIAKRTQVIFLSHHDHLVDIVREVFGPRVNVRYMG</sequence>
<feature type="coiled-coil region" evidence="1">
    <location>
        <begin position="966"/>
        <end position="1002"/>
    </location>
</feature>
<dbReference type="Gene3D" id="3.40.50.300">
    <property type="entry name" value="P-loop containing nucleotide triphosphate hydrolases"/>
    <property type="match status" value="2"/>
</dbReference>
<evidence type="ECO:0000259" key="2">
    <source>
        <dbReference type="Pfam" id="PF13514"/>
    </source>
</evidence>
<dbReference type="Pfam" id="PF13514">
    <property type="entry name" value="AAA_27"/>
    <property type="match status" value="1"/>
</dbReference>
<reference evidence="3" key="1">
    <citation type="submission" date="2016-01" db="EMBL/GenBank/DDBJ databases">
        <authorList>
            <person name="Peeters C."/>
        </authorList>
    </citation>
    <scope>NUCLEOTIDE SEQUENCE</scope>
    <source>
        <strain evidence="3">LMG 29320</strain>
    </source>
</reference>
<evidence type="ECO:0000313" key="4">
    <source>
        <dbReference type="Proteomes" id="UP000054903"/>
    </source>
</evidence>
<dbReference type="STRING" id="1777138.AWB77_03147"/>
<dbReference type="EMBL" id="FCNX02000007">
    <property type="protein sequence ID" value="SAK72503.1"/>
    <property type="molecule type" value="Genomic_DNA"/>
</dbReference>
<dbReference type="AlphaFoldDB" id="A0A158BR22"/>